<reference evidence="1" key="1">
    <citation type="submission" date="2023-04" db="EMBL/GenBank/DDBJ databases">
        <authorList>
            <person name="Vijverberg K."/>
            <person name="Xiong W."/>
            <person name="Schranz E."/>
        </authorList>
    </citation>
    <scope>NUCLEOTIDE SEQUENCE</scope>
</reference>
<proteinExistence type="predicted"/>
<dbReference type="Proteomes" id="UP001177003">
    <property type="component" value="Chromosome 9"/>
</dbReference>
<organism evidence="1 2">
    <name type="scientific">Lactuca saligna</name>
    <name type="common">Willowleaf lettuce</name>
    <dbReference type="NCBI Taxonomy" id="75948"/>
    <lineage>
        <taxon>Eukaryota</taxon>
        <taxon>Viridiplantae</taxon>
        <taxon>Streptophyta</taxon>
        <taxon>Embryophyta</taxon>
        <taxon>Tracheophyta</taxon>
        <taxon>Spermatophyta</taxon>
        <taxon>Magnoliopsida</taxon>
        <taxon>eudicotyledons</taxon>
        <taxon>Gunneridae</taxon>
        <taxon>Pentapetalae</taxon>
        <taxon>asterids</taxon>
        <taxon>campanulids</taxon>
        <taxon>Asterales</taxon>
        <taxon>Asteraceae</taxon>
        <taxon>Cichorioideae</taxon>
        <taxon>Cichorieae</taxon>
        <taxon>Lactucinae</taxon>
        <taxon>Lactuca</taxon>
    </lineage>
</organism>
<dbReference type="AlphaFoldDB" id="A0AA36ELF9"/>
<evidence type="ECO:0000313" key="1">
    <source>
        <dbReference type="EMBL" id="CAI9301496.1"/>
    </source>
</evidence>
<dbReference type="EMBL" id="OX465085">
    <property type="protein sequence ID" value="CAI9301496.1"/>
    <property type="molecule type" value="Genomic_DNA"/>
</dbReference>
<name>A0AA36ELF9_LACSI</name>
<protein>
    <submittedName>
        <fullName evidence="1">Uncharacterized protein</fullName>
    </submittedName>
</protein>
<evidence type="ECO:0000313" key="2">
    <source>
        <dbReference type="Proteomes" id="UP001177003"/>
    </source>
</evidence>
<keyword evidence="2" id="KW-1185">Reference proteome</keyword>
<gene>
    <name evidence="1" type="ORF">LSALG_LOCUS40042</name>
</gene>
<accession>A0AA36ELF9</accession>
<sequence length="103" mass="11763">MAAANPNPKIANLWRTVMAIHRPMPTTMTTIRIQALDLIHFIREREGRFDEFNQAVNFSLLEGDLSSDEGDSWVGSSWLDEIIFSYEIVVCVSCSLSFEFHIL</sequence>